<accession>A0A060JGS9</accession>
<dbReference type="Proteomes" id="UP000067708">
    <property type="component" value="Chromosome"/>
</dbReference>
<protein>
    <submittedName>
        <fullName evidence="1">Uncharacterized protein</fullName>
    </submittedName>
</protein>
<proteinExistence type="predicted"/>
<organism evidence="1 2">
    <name type="scientific">Rhodoluna lacicola</name>
    <dbReference type="NCBI Taxonomy" id="529884"/>
    <lineage>
        <taxon>Bacteria</taxon>
        <taxon>Bacillati</taxon>
        <taxon>Actinomycetota</taxon>
        <taxon>Actinomycetes</taxon>
        <taxon>Micrococcales</taxon>
        <taxon>Microbacteriaceae</taxon>
        <taxon>Luna cluster</taxon>
        <taxon>Luna-1 subcluster</taxon>
        <taxon>Rhodoluna</taxon>
    </lineage>
</organism>
<dbReference type="HOGENOM" id="CLU_127098_1_1_11"/>
<evidence type="ECO:0000313" key="2">
    <source>
        <dbReference type="Proteomes" id="UP000067708"/>
    </source>
</evidence>
<dbReference type="EMBL" id="CP007490">
    <property type="protein sequence ID" value="AIC47727.1"/>
    <property type="molecule type" value="Genomic_DNA"/>
</dbReference>
<sequence>MEIKARAERQDDGWLIAVPSLGNYKTTSKRLDKATEQIKVLAEKTTGESKCDIVVKVEAVMPGIICDIEAAQHKMREAAKLQEEASNEIRDVVSRMRDEGLTMRDIAILLGVTPQRVAQLAPCTTD</sequence>
<evidence type="ECO:0000313" key="1">
    <source>
        <dbReference type="EMBL" id="AIC47727.1"/>
    </source>
</evidence>
<dbReference type="RefSeq" id="WP_038502699.1">
    <property type="nucleotide sequence ID" value="NZ_AP026911.1"/>
</dbReference>
<gene>
    <name evidence="1" type="ORF">Rhola_00009250</name>
</gene>
<keyword evidence="2" id="KW-1185">Reference proteome</keyword>
<dbReference type="OrthoDB" id="5772641at2"/>
<name>A0A060JGS9_9MICO</name>
<reference evidence="1 2" key="1">
    <citation type="journal article" date="2014" name="Int. J. Syst. Evol. Microbiol.">
        <title>Rhodoluna lacicola gen. nov., sp. nov., a planktonic freshwater bacterium with stream-lined genome.</title>
        <authorList>
            <person name="Hahn M."/>
            <person name="Schmidt J."/>
            <person name="Taipale S.J."/>
            <person name="Doolittle W.F."/>
            <person name="Koll U."/>
        </authorList>
    </citation>
    <scope>NUCLEOTIDE SEQUENCE [LARGE SCALE GENOMIC DNA]</scope>
    <source>
        <strain evidence="1 2">MWH-Ta8</strain>
    </source>
</reference>
<dbReference type="KEGG" id="rla:Rhola_00009250"/>
<dbReference type="AlphaFoldDB" id="A0A060JGS9"/>